<dbReference type="SMR" id="Q9HI89"/>
<dbReference type="EMBL" id="AL445067">
    <property type="protein sequence ID" value="CAC12573.1"/>
    <property type="molecule type" value="Genomic_DNA"/>
</dbReference>
<dbReference type="eggNOG" id="arCOG05400">
    <property type="taxonomic scope" value="Archaea"/>
</dbReference>
<protein>
    <recommendedName>
        <fullName evidence="3">Coenzyme Q-binding protein COQ10 START domain-containing protein</fullName>
    </recommendedName>
</protein>
<dbReference type="EnsemblBacteria" id="CAC12573">
    <property type="protein sequence ID" value="CAC12573"/>
    <property type="gene ID" value="CAC12573"/>
</dbReference>
<keyword evidence="2" id="KW-1185">Reference proteome</keyword>
<dbReference type="OrthoDB" id="7914at2157"/>
<dbReference type="KEGG" id="tac:Ta1453"/>
<organism evidence="1 2">
    <name type="scientific">Thermoplasma acidophilum (strain ATCC 25905 / DSM 1728 / JCM 9062 / NBRC 15155 / AMRC-C165)</name>
    <dbReference type="NCBI Taxonomy" id="273075"/>
    <lineage>
        <taxon>Archaea</taxon>
        <taxon>Methanobacteriati</taxon>
        <taxon>Thermoplasmatota</taxon>
        <taxon>Thermoplasmata</taxon>
        <taxon>Thermoplasmatales</taxon>
        <taxon>Thermoplasmataceae</taxon>
        <taxon>Thermoplasma</taxon>
    </lineage>
</organism>
<reference evidence="1 2" key="1">
    <citation type="journal article" date="2000" name="Nature">
        <title>The genome sequence of the thermoacidophilic scavenger Thermoplasma acidophilum.</title>
        <authorList>
            <person name="Ruepp A."/>
            <person name="Graml W."/>
            <person name="Santos-Martinez M.L."/>
            <person name="Koretke K.K."/>
            <person name="Volker C."/>
            <person name="Mewes H.W."/>
            <person name="Frishman D."/>
            <person name="Stocker S."/>
            <person name="Lupas A.N."/>
            <person name="Baumeister W."/>
        </authorList>
    </citation>
    <scope>NUCLEOTIDE SEQUENCE [LARGE SCALE GENOMIC DNA]</scope>
    <source>
        <strain evidence="2">ATCC 25905 / DSM 1728 / JCM 9062 / NBRC 15155 / AMRC-C165</strain>
    </source>
</reference>
<accession>Q9HI89</accession>
<name>Q9HI89_THEAC</name>
<evidence type="ECO:0000313" key="2">
    <source>
        <dbReference type="Proteomes" id="UP000001024"/>
    </source>
</evidence>
<evidence type="ECO:0008006" key="3">
    <source>
        <dbReference type="Google" id="ProtNLM"/>
    </source>
</evidence>
<sequence>MITFRKRVEIEADPAEVFRVISDPWRITEFWKGTRQVIEDGDFYRIRFAFPAWGLMSFHPDAERMTVLTSYLKGPVRGSKVDAVLVSSGKTVLQTEWNVRLSFYLRPFERRIASHFESGADHAINRIKESVEKDKK</sequence>
<dbReference type="InterPro" id="IPR023393">
    <property type="entry name" value="START-like_dom_sf"/>
</dbReference>
<dbReference type="HOGENOM" id="CLU_131895_1_0_2"/>
<dbReference type="InParanoid" id="Q9HI89"/>
<dbReference type="AlphaFoldDB" id="Q9HI89"/>
<proteinExistence type="predicted"/>
<dbReference type="PaxDb" id="273075-Ta1453"/>
<dbReference type="STRING" id="273075.gene:9572683"/>
<evidence type="ECO:0000313" key="1">
    <source>
        <dbReference type="EMBL" id="CAC12573.1"/>
    </source>
</evidence>
<dbReference type="Gene3D" id="3.30.530.20">
    <property type="match status" value="1"/>
</dbReference>
<dbReference type="Proteomes" id="UP000001024">
    <property type="component" value="Chromosome"/>
</dbReference>
<gene>
    <name evidence="1" type="ordered locus">Ta1453</name>
</gene>
<dbReference type="SUPFAM" id="SSF55961">
    <property type="entry name" value="Bet v1-like"/>
    <property type="match status" value="1"/>
</dbReference>
<dbReference type="RefSeq" id="WP_010901855.1">
    <property type="nucleotide sequence ID" value="NC_002578.1"/>
</dbReference>